<organism evidence="2 3">
    <name type="scientific">Odynerus spinipes</name>
    <dbReference type="NCBI Taxonomy" id="1348599"/>
    <lineage>
        <taxon>Eukaryota</taxon>
        <taxon>Metazoa</taxon>
        <taxon>Ecdysozoa</taxon>
        <taxon>Arthropoda</taxon>
        <taxon>Hexapoda</taxon>
        <taxon>Insecta</taxon>
        <taxon>Pterygota</taxon>
        <taxon>Neoptera</taxon>
        <taxon>Endopterygota</taxon>
        <taxon>Hymenoptera</taxon>
        <taxon>Apocrita</taxon>
        <taxon>Aculeata</taxon>
        <taxon>Vespoidea</taxon>
        <taxon>Vespidae</taxon>
        <taxon>Eumeninae</taxon>
        <taxon>Odynerus</taxon>
    </lineage>
</organism>
<dbReference type="SUPFAM" id="SSF54928">
    <property type="entry name" value="RNA-binding domain, RBD"/>
    <property type="match status" value="1"/>
</dbReference>
<feature type="compositionally biased region" description="Basic and acidic residues" evidence="1">
    <location>
        <begin position="197"/>
        <end position="213"/>
    </location>
</feature>
<dbReference type="Proteomes" id="UP001258017">
    <property type="component" value="Unassembled WGS sequence"/>
</dbReference>
<evidence type="ECO:0000313" key="2">
    <source>
        <dbReference type="EMBL" id="KAK2582758.1"/>
    </source>
</evidence>
<evidence type="ECO:0000256" key="1">
    <source>
        <dbReference type="SAM" id="MobiDB-lite"/>
    </source>
</evidence>
<sequence>MRQELWKEKLRERAERTLHIRYPHKIRNAGEITDLFTGDFTIKLPRQPSKNCHVEFSTIEDALKNQKALKGTIVDGKPIVIRRAYVNTLSGKEVKKKGKKVKIPDVQPDIKLTQSLFIGNLKCGSKPNEIKEVLPGCISVTLLKPHSNSLRSAIVRMESMEIAAEYLLKKRPWPSLHGNRLIIKPDSRTKHKKKIPLKIDDTETESKQQEETT</sequence>
<evidence type="ECO:0008006" key="4">
    <source>
        <dbReference type="Google" id="ProtNLM"/>
    </source>
</evidence>
<feature type="region of interest" description="Disordered" evidence="1">
    <location>
        <begin position="184"/>
        <end position="213"/>
    </location>
</feature>
<dbReference type="CDD" id="cd00590">
    <property type="entry name" value="RRM_SF"/>
    <property type="match status" value="1"/>
</dbReference>
<gene>
    <name evidence="2" type="ORF">KPH14_005025</name>
</gene>
<keyword evidence="3" id="KW-1185">Reference proteome</keyword>
<dbReference type="InterPro" id="IPR012677">
    <property type="entry name" value="Nucleotide-bd_a/b_plait_sf"/>
</dbReference>
<dbReference type="Gene3D" id="3.30.70.330">
    <property type="match status" value="2"/>
</dbReference>
<dbReference type="AlphaFoldDB" id="A0AAD9RP52"/>
<name>A0AAD9RP52_9HYME</name>
<dbReference type="InterPro" id="IPR035979">
    <property type="entry name" value="RBD_domain_sf"/>
</dbReference>
<reference evidence="2" key="2">
    <citation type="journal article" date="2023" name="Commun. Biol.">
        <title>Intrasexual cuticular hydrocarbon dimorphism in a wasp sheds light on hydrocarbon biosynthesis genes in Hymenoptera.</title>
        <authorList>
            <person name="Moris V.C."/>
            <person name="Podsiadlowski L."/>
            <person name="Martin S."/>
            <person name="Oeyen J.P."/>
            <person name="Donath A."/>
            <person name="Petersen M."/>
            <person name="Wilbrandt J."/>
            <person name="Misof B."/>
            <person name="Liedtke D."/>
            <person name="Thamm M."/>
            <person name="Scheiner R."/>
            <person name="Schmitt T."/>
            <person name="Niehuis O."/>
        </authorList>
    </citation>
    <scope>NUCLEOTIDE SEQUENCE</scope>
    <source>
        <strain evidence="2">GBR_01_08_01A</strain>
    </source>
</reference>
<accession>A0AAD9RP52</accession>
<evidence type="ECO:0000313" key="3">
    <source>
        <dbReference type="Proteomes" id="UP001258017"/>
    </source>
</evidence>
<proteinExistence type="predicted"/>
<dbReference type="GO" id="GO:0003676">
    <property type="term" value="F:nucleic acid binding"/>
    <property type="evidence" value="ECO:0007669"/>
    <property type="project" value="InterPro"/>
</dbReference>
<comment type="caution">
    <text evidence="2">The sequence shown here is derived from an EMBL/GenBank/DDBJ whole genome shotgun (WGS) entry which is preliminary data.</text>
</comment>
<dbReference type="EMBL" id="JAIFRP010000031">
    <property type="protein sequence ID" value="KAK2582758.1"/>
    <property type="molecule type" value="Genomic_DNA"/>
</dbReference>
<reference evidence="2" key="1">
    <citation type="submission" date="2021-08" db="EMBL/GenBank/DDBJ databases">
        <authorList>
            <person name="Misof B."/>
            <person name="Oliver O."/>
            <person name="Podsiadlowski L."/>
            <person name="Donath A."/>
            <person name="Peters R."/>
            <person name="Mayer C."/>
            <person name="Rust J."/>
            <person name="Gunkel S."/>
            <person name="Lesny P."/>
            <person name="Martin S."/>
            <person name="Oeyen J.P."/>
            <person name="Petersen M."/>
            <person name="Panagiotis P."/>
            <person name="Wilbrandt J."/>
            <person name="Tanja T."/>
        </authorList>
    </citation>
    <scope>NUCLEOTIDE SEQUENCE</scope>
    <source>
        <strain evidence="2">GBR_01_08_01A</strain>
        <tissue evidence="2">Thorax + abdomen</tissue>
    </source>
</reference>
<protein>
    <recommendedName>
        <fullName evidence="4">RRM domain-containing protein</fullName>
    </recommendedName>
</protein>